<evidence type="ECO:0000259" key="3">
    <source>
        <dbReference type="PROSITE" id="PS50048"/>
    </source>
</evidence>
<evidence type="ECO:0000313" key="4">
    <source>
        <dbReference type="EMBL" id="KAL0474540.1"/>
    </source>
</evidence>
<dbReference type="PROSITE" id="PS50048">
    <property type="entry name" value="ZN2_CY6_FUNGAL_2"/>
    <property type="match status" value="1"/>
</dbReference>
<feature type="region of interest" description="Disordered" evidence="2">
    <location>
        <begin position="328"/>
        <end position="358"/>
    </location>
</feature>
<accession>A0ABR3DPF7</accession>
<evidence type="ECO:0000313" key="5">
    <source>
        <dbReference type="Proteomes" id="UP001451303"/>
    </source>
</evidence>
<evidence type="ECO:0000256" key="1">
    <source>
        <dbReference type="ARBA" id="ARBA00023242"/>
    </source>
</evidence>
<sequence length="600" mass="64352">MISNSEVTKEKEPVKRRACDECRTRKLACSKEQDGCARCKREGVHCNYSAQKPMGRPRKRPHVDVAEASRKEAKTDDVPPSETAALTYPVSMPFDGTFNLDLDMCFLDVTNTDINFSDIFDPNFQFGSYGFPLSLDYDIPQSGPAPGQIETMPNEETRYANQAWMDSTAAVNAQWQPVLGGYLDVNFDGIDVQTSTSACSSSIQQYSSPFPKQEQPEGIYPNTSQNHHGSRPASRSEVSESTVPHLTAGGSSTTSPSDSTNTNTNDRAIGGQPAAQCACSDNLREAMESIRIVPTDNITQALYTVRTVTKIAHETILCSICGDPPLGGSSSSAANTDTDTNTDSKTDNKSNNENEPPDSAIQNMVLLAAILPSLSSSYTLLLDLVEKETVSATSSGRHIFFDLEGYGGLWGPIATSWKRCEDMVALLAQPLPPATWRLIARAMLKLDVYGQGGAAGPASQRPVISLGDDDGGCMIGSRDKSNGNGLQQEPCEKVEHTGLKDIFARLEERSRRRQERLEALVASGELEGVIPPISGGLDVGSAGERSISPTASTGITTTLAAAAGEADEKMEGKADGKKTRSPGMMIIASAKSAMDRLLIS</sequence>
<dbReference type="InterPro" id="IPR050797">
    <property type="entry name" value="Carb_Metab_Trans_Reg"/>
</dbReference>
<reference evidence="4 5" key="1">
    <citation type="submission" date="2023-09" db="EMBL/GenBank/DDBJ databases">
        <title>Multi-omics analysis of a traditional fermented food reveals byproduct-associated fungal strains for waste-to-food upcycling.</title>
        <authorList>
            <consortium name="Lawrence Berkeley National Laboratory"/>
            <person name="Rekdal V.M."/>
            <person name="Villalobos-Escobedo J.M."/>
            <person name="Rodriguez-Valeron N."/>
            <person name="Garcia M.O."/>
            <person name="Vasquez D.P."/>
            <person name="Damayanti I."/>
            <person name="Sorensen P.M."/>
            <person name="Baidoo E.E."/>
            <person name="De Carvalho A.C."/>
            <person name="Riley R."/>
            <person name="Lipzen A."/>
            <person name="He G."/>
            <person name="Yan M."/>
            <person name="Haridas S."/>
            <person name="Daum C."/>
            <person name="Yoshinaga Y."/>
            <person name="Ng V."/>
            <person name="Grigoriev I.V."/>
            <person name="Munk R."/>
            <person name="Nuraida L."/>
            <person name="Wijaya C.H."/>
            <person name="Morales P.-C."/>
            <person name="Keasling J.D."/>
        </authorList>
    </citation>
    <scope>NUCLEOTIDE SEQUENCE [LARGE SCALE GENOMIC DNA]</scope>
    <source>
        <strain evidence="4 5">FGSC 2613</strain>
    </source>
</reference>
<comment type="caution">
    <text evidence="4">The sequence shown here is derived from an EMBL/GenBank/DDBJ whole genome shotgun (WGS) entry which is preliminary data.</text>
</comment>
<feature type="compositionally biased region" description="Low complexity" evidence="2">
    <location>
        <begin position="329"/>
        <end position="341"/>
    </location>
</feature>
<dbReference type="PROSITE" id="PS00463">
    <property type="entry name" value="ZN2_CY6_FUNGAL_1"/>
    <property type="match status" value="1"/>
</dbReference>
<dbReference type="Pfam" id="PF00172">
    <property type="entry name" value="Zn_clus"/>
    <property type="match status" value="1"/>
</dbReference>
<feature type="compositionally biased region" description="Low complexity" evidence="2">
    <location>
        <begin position="251"/>
        <end position="266"/>
    </location>
</feature>
<dbReference type="Gene3D" id="4.10.240.10">
    <property type="entry name" value="Zn(2)-C6 fungal-type DNA-binding domain"/>
    <property type="match status" value="1"/>
</dbReference>
<dbReference type="InterPro" id="IPR036864">
    <property type="entry name" value="Zn2-C6_fun-type_DNA-bd_sf"/>
</dbReference>
<proteinExistence type="predicted"/>
<gene>
    <name evidence="4" type="ORF">QR685DRAFT_567471</name>
</gene>
<evidence type="ECO:0000256" key="2">
    <source>
        <dbReference type="SAM" id="MobiDB-lite"/>
    </source>
</evidence>
<feature type="region of interest" description="Disordered" evidence="2">
    <location>
        <begin position="203"/>
        <end position="272"/>
    </location>
</feature>
<dbReference type="InterPro" id="IPR001138">
    <property type="entry name" value="Zn2Cys6_DnaBD"/>
</dbReference>
<feature type="domain" description="Zn(2)-C6 fungal-type" evidence="3">
    <location>
        <begin position="18"/>
        <end position="48"/>
    </location>
</feature>
<protein>
    <recommendedName>
        <fullName evidence="3">Zn(2)-C6 fungal-type domain-containing protein</fullName>
    </recommendedName>
</protein>
<dbReference type="SUPFAM" id="SSF57701">
    <property type="entry name" value="Zn2/Cys6 DNA-binding domain"/>
    <property type="match status" value="1"/>
</dbReference>
<dbReference type="SMART" id="SM00066">
    <property type="entry name" value="GAL4"/>
    <property type="match status" value="1"/>
</dbReference>
<dbReference type="PANTHER" id="PTHR31668:SF4">
    <property type="entry name" value="TRANSCRIPTIONAL ACTIVATOR PROTEIN DAL81"/>
    <property type="match status" value="1"/>
</dbReference>
<feature type="compositionally biased region" description="Basic and acidic residues" evidence="2">
    <location>
        <begin position="342"/>
        <end position="352"/>
    </location>
</feature>
<organism evidence="4 5">
    <name type="scientific">Neurospora intermedia</name>
    <dbReference type="NCBI Taxonomy" id="5142"/>
    <lineage>
        <taxon>Eukaryota</taxon>
        <taxon>Fungi</taxon>
        <taxon>Dikarya</taxon>
        <taxon>Ascomycota</taxon>
        <taxon>Pezizomycotina</taxon>
        <taxon>Sordariomycetes</taxon>
        <taxon>Sordariomycetidae</taxon>
        <taxon>Sordariales</taxon>
        <taxon>Sordariaceae</taxon>
        <taxon>Neurospora</taxon>
    </lineage>
</organism>
<dbReference type="EMBL" id="JAVLET010000001">
    <property type="protein sequence ID" value="KAL0474540.1"/>
    <property type="molecule type" value="Genomic_DNA"/>
</dbReference>
<feature type="compositionally biased region" description="Basic and acidic residues" evidence="2">
    <location>
        <begin position="62"/>
        <end position="77"/>
    </location>
</feature>
<dbReference type="Proteomes" id="UP001451303">
    <property type="component" value="Unassembled WGS sequence"/>
</dbReference>
<keyword evidence="1" id="KW-0539">Nucleus</keyword>
<dbReference type="CDD" id="cd00067">
    <property type="entry name" value="GAL4"/>
    <property type="match status" value="1"/>
</dbReference>
<dbReference type="PANTHER" id="PTHR31668">
    <property type="entry name" value="GLUCOSE TRANSPORT TRANSCRIPTION REGULATOR RGT1-RELATED-RELATED"/>
    <property type="match status" value="1"/>
</dbReference>
<name>A0ABR3DPF7_NEUIN</name>
<feature type="region of interest" description="Disordered" evidence="2">
    <location>
        <begin position="50"/>
        <end position="82"/>
    </location>
</feature>
<keyword evidence="5" id="KW-1185">Reference proteome</keyword>